<evidence type="ECO:0000313" key="3">
    <source>
        <dbReference type="EMBL" id="MBB5316155.1"/>
    </source>
</evidence>
<evidence type="ECO:0000313" key="4">
    <source>
        <dbReference type="Proteomes" id="UP000568106"/>
    </source>
</evidence>
<dbReference type="AlphaFoldDB" id="A0A7W8IH47"/>
<feature type="domain" description="HPt" evidence="2">
    <location>
        <begin position="1"/>
        <end position="105"/>
    </location>
</feature>
<accession>A0A7W8IH47</accession>
<evidence type="ECO:0000256" key="1">
    <source>
        <dbReference type="PROSITE-ProRule" id="PRU00110"/>
    </source>
</evidence>
<dbReference type="Pfam" id="PF01627">
    <property type="entry name" value="Hpt"/>
    <property type="match status" value="1"/>
</dbReference>
<dbReference type="SUPFAM" id="SSF47226">
    <property type="entry name" value="Histidine-containing phosphotransfer domain, HPT domain"/>
    <property type="match status" value="1"/>
</dbReference>
<name>A0A7W8IH47_9BACT</name>
<feature type="modified residue" description="Phosphohistidine" evidence="1">
    <location>
        <position position="54"/>
    </location>
</feature>
<reference evidence="3" key="1">
    <citation type="submission" date="2020-08" db="EMBL/GenBank/DDBJ databases">
        <title>Genomic Encyclopedia of Type Strains, Phase IV (KMG-V): Genome sequencing to study the core and pangenomes of soil and plant-associated prokaryotes.</title>
        <authorList>
            <person name="Whitman W."/>
        </authorList>
    </citation>
    <scope>NUCLEOTIDE SEQUENCE [LARGE SCALE GENOMIC DNA]</scope>
    <source>
        <strain evidence="3">M8UP27</strain>
    </source>
</reference>
<dbReference type="PROSITE" id="PS50894">
    <property type="entry name" value="HPT"/>
    <property type="match status" value="1"/>
</dbReference>
<dbReference type="InterPro" id="IPR008207">
    <property type="entry name" value="Sig_transdc_His_kin_Hpt_dom"/>
</dbReference>
<keyword evidence="4" id="KW-1185">Reference proteome</keyword>
<sequence length="105" mass="11428">MKKADQIDNVLASLWKKNLPTLRERLDLLDRTASLAASGTLPEEPRLEAYSIAHKLTGSLGMFGYQQGTDIARKIEHILKSPTPAELTTLAALAKDLRTSLSAGL</sequence>
<dbReference type="Proteomes" id="UP000568106">
    <property type="component" value="Unassembled WGS sequence"/>
</dbReference>
<gene>
    <name evidence="3" type="ORF">HDF09_000805</name>
</gene>
<proteinExistence type="predicted"/>
<organism evidence="3 4">
    <name type="scientific">Tunturiibacter empetritectus</name>
    <dbReference type="NCBI Taxonomy" id="3069691"/>
    <lineage>
        <taxon>Bacteria</taxon>
        <taxon>Pseudomonadati</taxon>
        <taxon>Acidobacteriota</taxon>
        <taxon>Terriglobia</taxon>
        <taxon>Terriglobales</taxon>
        <taxon>Acidobacteriaceae</taxon>
        <taxon>Tunturiibacter</taxon>
    </lineage>
</organism>
<protein>
    <submittedName>
        <fullName evidence="3">HPt (Histidine-containing phosphotransfer) domain-containing protein</fullName>
    </submittedName>
</protein>
<dbReference type="InterPro" id="IPR036641">
    <property type="entry name" value="HPT_dom_sf"/>
</dbReference>
<dbReference type="Gene3D" id="1.20.120.160">
    <property type="entry name" value="HPT domain"/>
    <property type="match status" value="1"/>
</dbReference>
<evidence type="ECO:0000259" key="2">
    <source>
        <dbReference type="PROSITE" id="PS50894"/>
    </source>
</evidence>
<dbReference type="GO" id="GO:0004672">
    <property type="term" value="F:protein kinase activity"/>
    <property type="evidence" value="ECO:0007669"/>
    <property type="project" value="UniProtKB-ARBA"/>
</dbReference>
<dbReference type="EMBL" id="JACHDY010000001">
    <property type="protein sequence ID" value="MBB5316155.1"/>
    <property type="molecule type" value="Genomic_DNA"/>
</dbReference>
<comment type="caution">
    <text evidence="3">The sequence shown here is derived from an EMBL/GenBank/DDBJ whole genome shotgun (WGS) entry which is preliminary data.</text>
</comment>
<keyword evidence="1" id="KW-0597">Phosphoprotein</keyword>
<dbReference type="GO" id="GO:0000160">
    <property type="term" value="P:phosphorelay signal transduction system"/>
    <property type="evidence" value="ECO:0007669"/>
    <property type="project" value="InterPro"/>
</dbReference>